<dbReference type="Pfam" id="PF03796">
    <property type="entry name" value="DnaB_C"/>
    <property type="match status" value="1"/>
</dbReference>
<sequence length="451" mass="50245">MQDRVPPQNIEAEQSVLGAMLIEKEAIPKVMEILRDTDFYREAHRVIFNAMLELYNKNEAVDMITVTEILKRDNKLEDVGGIAYVTSLANAVPTAANVTYHASIIEEKSILRQLVSVSTQIASMGYEANDDVKNIIDSAESKILEISNRKKTADFTPINEIVLDSFKSIEALMGNKNGLTGLPTGFEDLDNLTSGLHGSDFIILAARPSMGKTAFALNVVQNVAIRAAKKVGGAPKTVAFFSLEMSKEQLVQRMLCAEANIDSQRLRIGELRDEDWAMLINTADTLSSANIYIDDTAGITAMDMRSRARRLKAEHGLDLIVVDYLQLMQGSGKKNNSGDRQQEVSEISRSLKALARELDVPVIALSQLSRSVEARQVKRPMLSDLRESGSLEQDADIVAFLYREDYYNPETENKNITELIIAKHRNGPVDTVNLFFHKQYTKFVGLSKRKE</sequence>
<comment type="caution">
    <text evidence="14">The sequence shown here is derived from an EMBL/GenBank/DDBJ whole genome shotgun (WGS) entry which is preliminary data.</text>
</comment>
<dbReference type="Proteomes" id="UP000484547">
    <property type="component" value="Unassembled WGS sequence"/>
</dbReference>
<evidence type="ECO:0000313" key="14">
    <source>
        <dbReference type="EMBL" id="CDB45726.1"/>
    </source>
</evidence>
<evidence type="ECO:0000256" key="1">
    <source>
        <dbReference type="ARBA" id="ARBA00008428"/>
    </source>
</evidence>
<accession>R6IK36</accession>
<dbReference type="CDD" id="cd00984">
    <property type="entry name" value="DnaB_C"/>
    <property type="match status" value="1"/>
</dbReference>
<protein>
    <recommendedName>
        <fullName evidence="11 12">Replicative DNA helicase</fullName>
        <ecNumber evidence="11 12">5.6.2.3</ecNumber>
    </recommendedName>
</protein>
<keyword evidence="9" id="KW-0413">Isomerase</keyword>
<dbReference type="InterPro" id="IPR016136">
    <property type="entry name" value="DNA_helicase_N/primase_C"/>
</dbReference>
<comment type="catalytic activity">
    <reaction evidence="10 12">
        <text>ATP + H2O = ADP + phosphate + H(+)</text>
        <dbReference type="Rhea" id="RHEA:13065"/>
        <dbReference type="ChEBI" id="CHEBI:15377"/>
        <dbReference type="ChEBI" id="CHEBI:15378"/>
        <dbReference type="ChEBI" id="CHEBI:30616"/>
        <dbReference type="ChEBI" id="CHEBI:43474"/>
        <dbReference type="ChEBI" id="CHEBI:456216"/>
        <dbReference type="EC" id="5.6.2.3"/>
    </reaction>
</comment>
<dbReference type="RefSeq" id="WP_021717753.1">
    <property type="nucleotide sequence ID" value="NZ_AP019004.1"/>
</dbReference>
<keyword evidence="8 12" id="KW-0238">DNA-binding</keyword>
<evidence type="ECO:0000256" key="5">
    <source>
        <dbReference type="ARBA" id="ARBA00022801"/>
    </source>
</evidence>
<dbReference type="GO" id="GO:0003677">
    <property type="term" value="F:DNA binding"/>
    <property type="evidence" value="ECO:0007669"/>
    <property type="project" value="UniProtKB-UniRule"/>
</dbReference>
<dbReference type="EC" id="5.6.2.3" evidence="11 12"/>
<dbReference type="GO" id="GO:0005829">
    <property type="term" value="C:cytosol"/>
    <property type="evidence" value="ECO:0007669"/>
    <property type="project" value="TreeGrafter"/>
</dbReference>
<evidence type="ECO:0000259" key="13">
    <source>
        <dbReference type="PROSITE" id="PS51199"/>
    </source>
</evidence>
<organism evidence="14">
    <name type="scientific">Phascolarctobacterium faecium</name>
    <dbReference type="NCBI Taxonomy" id="33025"/>
    <lineage>
        <taxon>Bacteria</taxon>
        <taxon>Bacillati</taxon>
        <taxon>Bacillota</taxon>
        <taxon>Negativicutes</taxon>
        <taxon>Acidaminococcales</taxon>
        <taxon>Acidaminococcaceae</taxon>
        <taxon>Phascolarctobacterium</taxon>
    </lineage>
</organism>
<dbReference type="EMBL" id="WNBM01000002">
    <property type="protein sequence ID" value="MTT75779.1"/>
    <property type="molecule type" value="Genomic_DNA"/>
</dbReference>
<dbReference type="NCBIfam" id="TIGR00665">
    <property type="entry name" value="DnaB"/>
    <property type="match status" value="1"/>
</dbReference>
<dbReference type="InterPro" id="IPR027417">
    <property type="entry name" value="P-loop_NTPase"/>
</dbReference>
<evidence type="ECO:0000256" key="6">
    <source>
        <dbReference type="ARBA" id="ARBA00022806"/>
    </source>
</evidence>
<dbReference type="OrthoDB" id="9773982at2"/>
<dbReference type="FunFam" id="1.10.860.10:FF:000001">
    <property type="entry name" value="Replicative DNA helicase"/>
    <property type="match status" value="1"/>
</dbReference>
<dbReference type="Gene3D" id="3.40.50.300">
    <property type="entry name" value="P-loop containing nucleotide triphosphate hydrolases"/>
    <property type="match status" value="1"/>
</dbReference>
<evidence type="ECO:0000313" key="18">
    <source>
        <dbReference type="Proteomes" id="UP000484547"/>
    </source>
</evidence>
<evidence type="ECO:0000256" key="9">
    <source>
        <dbReference type="ARBA" id="ARBA00023235"/>
    </source>
</evidence>
<evidence type="ECO:0000313" key="15">
    <source>
        <dbReference type="EMBL" id="MTT75779.1"/>
    </source>
</evidence>
<keyword evidence="5 12" id="KW-0378">Hydrolase</keyword>
<evidence type="ECO:0000313" key="17">
    <source>
        <dbReference type="Proteomes" id="UP000443070"/>
    </source>
</evidence>
<dbReference type="Pfam" id="PF00772">
    <property type="entry name" value="DnaB"/>
    <property type="match status" value="1"/>
</dbReference>
<dbReference type="EMBL" id="CBDS010000053">
    <property type="protein sequence ID" value="CDB45726.1"/>
    <property type="molecule type" value="Genomic_DNA"/>
</dbReference>
<dbReference type="PANTHER" id="PTHR30153:SF2">
    <property type="entry name" value="REPLICATIVE DNA HELICASE"/>
    <property type="match status" value="1"/>
</dbReference>
<dbReference type="EMBL" id="WNBW01000002">
    <property type="protein sequence ID" value="MTU03841.1"/>
    <property type="molecule type" value="Genomic_DNA"/>
</dbReference>
<dbReference type="NCBIfam" id="NF004384">
    <property type="entry name" value="PRK05748.1"/>
    <property type="match status" value="1"/>
</dbReference>
<dbReference type="PROSITE" id="PS51199">
    <property type="entry name" value="SF4_HELICASE"/>
    <property type="match status" value="1"/>
</dbReference>
<accession>A0A3G9HCS4</accession>
<name>A0A3G9HCS4_9FIRM</name>
<dbReference type="GeneID" id="49406002"/>
<reference evidence="14" key="1">
    <citation type="submission" date="2012-11" db="EMBL/GenBank/DDBJ databases">
        <title>Dependencies among metagenomic species, viruses, plasmids and units of genetic variation.</title>
        <authorList>
            <person name="Nielsen H.B."/>
            <person name="Almeida M."/>
            <person name="Juncker A.S."/>
            <person name="Rasmussen S."/>
            <person name="Li J."/>
            <person name="Sunagawa S."/>
            <person name="Plichta D."/>
            <person name="Gautier L."/>
            <person name="Le Chatelier E."/>
            <person name="Peletier E."/>
            <person name="Bonde I."/>
            <person name="Nielsen T."/>
            <person name="Manichanh C."/>
            <person name="Arumugam M."/>
            <person name="Batto J."/>
            <person name="Santos M.B.Q.D."/>
            <person name="Blom N."/>
            <person name="Borruel N."/>
            <person name="Burgdorf K.S."/>
            <person name="Boumezbeur F."/>
            <person name="Casellas F."/>
            <person name="Dore J."/>
            <person name="Guarner F."/>
            <person name="Hansen T."/>
            <person name="Hildebrand F."/>
            <person name="Kaas R.S."/>
            <person name="Kennedy S."/>
            <person name="Kristiansen K."/>
            <person name="Kultima J.R."/>
            <person name="Leonard P."/>
            <person name="Levenez F."/>
            <person name="Lund O."/>
            <person name="Moumen B."/>
            <person name="Le Paslier D."/>
            <person name="Pons N."/>
            <person name="Pedersen O."/>
            <person name="Prifti E."/>
            <person name="Qin J."/>
            <person name="Raes J."/>
            <person name="Tap J."/>
            <person name="Tims S."/>
            <person name="Ussery D.W."/>
            <person name="Yamada T."/>
            <person name="MetaHit consortium"/>
            <person name="Renault P."/>
            <person name="Sicheritz-Ponten T."/>
            <person name="Bork P."/>
            <person name="Wang J."/>
            <person name="Brunak S."/>
            <person name="Ehrlich S.D."/>
        </authorList>
    </citation>
    <scope>NUCLEOTIDE SEQUENCE [LARGE SCALE GENOMIC DNA]</scope>
</reference>
<keyword evidence="17" id="KW-1185">Reference proteome</keyword>
<dbReference type="GO" id="GO:0016787">
    <property type="term" value="F:hydrolase activity"/>
    <property type="evidence" value="ECO:0007669"/>
    <property type="project" value="UniProtKB-KW"/>
</dbReference>
<evidence type="ECO:0000256" key="4">
    <source>
        <dbReference type="ARBA" id="ARBA00022741"/>
    </source>
</evidence>
<dbReference type="InterPro" id="IPR036185">
    <property type="entry name" value="DNA_heli_DnaB-like_N_sf"/>
</dbReference>
<proteinExistence type="inferred from homology"/>
<feature type="domain" description="SF4 helicase" evidence="13">
    <location>
        <begin position="175"/>
        <end position="450"/>
    </location>
</feature>
<dbReference type="InterPro" id="IPR007694">
    <property type="entry name" value="DNA_helicase_DnaB-like_C"/>
</dbReference>
<evidence type="ECO:0000256" key="11">
    <source>
        <dbReference type="NCBIfam" id="TIGR00665"/>
    </source>
</evidence>
<gene>
    <name evidence="15" type="primary">dnaB</name>
    <name evidence="14" type="ORF">BN533_00851</name>
    <name evidence="15" type="ORF">GMD11_05780</name>
    <name evidence="16" type="ORF">GMD18_05425</name>
</gene>
<dbReference type="GO" id="GO:0043139">
    <property type="term" value="F:5'-3' DNA helicase activity"/>
    <property type="evidence" value="ECO:0007669"/>
    <property type="project" value="UniProtKB-EC"/>
</dbReference>
<dbReference type="SUPFAM" id="SSF48024">
    <property type="entry name" value="N-terminal domain of DnaB helicase"/>
    <property type="match status" value="1"/>
</dbReference>
<keyword evidence="2 12" id="KW-0639">Primosome</keyword>
<dbReference type="GO" id="GO:0042802">
    <property type="term" value="F:identical protein binding"/>
    <property type="evidence" value="ECO:0007669"/>
    <property type="project" value="UniProtKB-ARBA"/>
</dbReference>
<keyword evidence="4 12" id="KW-0547">Nucleotide-binding</keyword>
<comment type="similarity">
    <text evidence="1 12">Belongs to the helicase family. DnaB subfamily.</text>
</comment>
<dbReference type="GO" id="GO:0005524">
    <property type="term" value="F:ATP binding"/>
    <property type="evidence" value="ECO:0007669"/>
    <property type="project" value="UniProtKB-UniRule"/>
</dbReference>
<dbReference type="SUPFAM" id="SSF52540">
    <property type="entry name" value="P-loop containing nucleoside triphosphate hydrolases"/>
    <property type="match status" value="1"/>
</dbReference>
<dbReference type="InterPro" id="IPR007692">
    <property type="entry name" value="DNA_helicase_DnaB"/>
</dbReference>
<dbReference type="FunFam" id="3.40.50.300:FF:000076">
    <property type="entry name" value="Replicative DNA helicase"/>
    <property type="match status" value="1"/>
</dbReference>
<evidence type="ECO:0000256" key="10">
    <source>
        <dbReference type="ARBA" id="ARBA00048954"/>
    </source>
</evidence>
<evidence type="ECO:0000313" key="16">
    <source>
        <dbReference type="EMBL" id="MTU03841.1"/>
    </source>
</evidence>
<evidence type="ECO:0000256" key="3">
    <source>
        <dbReference type="ARBA" id="ARBA00022705"/>
    </source>
</evidence>
<reference evidence="17 18" key="2">
    <citation type="journal article" date="2019" name="Nat. Med.">
        <title>A library of human gut bacterial isolates paired with longitudinal multiomics data enables mechanistic microbiome research.</title>
        <authorList>
            <person name="Poyet M."/>
            <person name="Groussin M."/>
            <person name="Gibbons S.M."/>
            <person name="Avila-Pacheco J."/>
            <person name="Jiang X."/>
            <person name="Kearney S.M."/>
            <person name="Perrotta A.R."/>
            <person name="Berdy B."/>
            <person name="Zhao S."/>
            <person name="Lieberman T.D."/>
            <person name="Swanson P.K."/>
            <person name="Smith M."/>
            <person name="Roesemann S."/>
            <person name="Alexander J.E."/>
            <person name="Rich S.A."/>
            <person name="Livny J."/>
            <person name="Vlamakis H."/>
            <person name="Clish C."/>
            <person name="Bullock K."/>
            <person name="Deik A."/>
            <person name="Scott J."/>
            <person name="Pierce K.A."/>
            <person name="Xavier R.J."/>
            <person name="Alm E.J."/>
        </authorList>
    </citation>
    <scope>NUCLEOTIDE SEQUENCE [LARGE SCALE GENOMIC DNA]</scope>
    <source>
        <strain evidence="15 18">BIOML-A13</strain>
        <strain evidence="16 17">BIOML-A3</strain>
    </source>
</reference>
<dbReference type="AlphaFoldDB" id="A0A3G9HCS4"/>
<keyword evidence="3 12" id="KW-0235">DNA replication</keyword>
<dbReference type="InterPro" id="IPR007693">
    <property type="entry name" value="DNA_helicase_DnaB-like_N"/>
</dbReference>
<dbReference type="GO" id="GO:0006269">
    <property type="term" value="P:DNA replication, synthesis of primer"/>
    <property type="evidence" value="ECO:0007669"/>
    <property type="project" value="UniProtKB-UniRule"/>
</dbReference>
<evidence type="ECO:0000256" key="12">
    <source>
        <dbReference type="RuleBase" id="RU362085"/>
    </source>
</evidence>
<evidence type="ECO:0000256" key="7">
    <source>
        <dbReference type="ARBA" id="ARBA00022840"/>
    </source>
</evidence>
<dbReference type="Proteomes" id="UP000443070">
    <property type="component" value="Unassembled WGS sequence"/>
</dbReference>
<comment type="function">
    <text evidence="12">The main replicative DNA helicase, it participates in initiation and elongation during chromosome replication. Travels ahead of the DNA replisome, separating dsDNA into templates for DNA synthesis. A processive ATP-dependent 5'-3' DNA helicase it has DNA-dependent ATPase activity.</text>
</comment>
<evidence type="ECO:0000256" key="2">
    <source>
        <dbReference type="ARBA" id="ARBA00022515"/>
    </source>
</evidence>
<dbReference type="GO" id="GO:1990077">
    <property type="term" value="C:primosome complex"/>
    <property type="evidence" value="ECO:0007669"/>
    <property type="project" value="UniProtKB-UniRule"/>
</dbReference>
<keyword evidence="6 12" id="KW-0347">Helicase</keyword>
<evidence type="ECO:0000256" key="8">
    <source>
        <dbReference type="ARBA" id="ARBA00023125"/>
    </source>
</evidence>
<dbReference type="PANTHER" id="PTHR30153">
    <property type="entry name" value="REPLICATIVE DNA HELICASE DNAB"/>
    <property type="match status" value="1"/>
</dbReference>
<keyword evidence="7 12" id="KW-0067">ATP-binding</keyword>
<dbReference type="Gene3D" id="1.10.860.10">
    <property type="entry name" value="DNAb Helicase, Chain A"/>
    <property type="match status" value="1"/>
</dbReference>